<dbReference type="Pfam" id="PF00690">
    <property type="entry name" value="Cation_ATPase_N"/>
    <property type="match status" value="1"/>
</dbReference>
<dbReference type="SMART" id="SM00831">
    <property type="entry name" value="Cation_ATPase_N"/>
    <property type="match status" value="1"/>
</dbReference>
<dbReference type="InterPro" id="IPR023298">
    <property type="entry name" value="ATPase_P-typ_TM_dom_sf"/>
</dbReference>
<protein>
    <recommendedName>
        <fullName evidence="1">Cation-transporting P-type ATPase N-terminal domain-containing protein</fullName>
    </recommendedName>
</protein>
<evidence type="ECO:0000313" key="2">
    <source>
        <dbReference type="EMBL" id="SVD58682.1"/>
    </source>
</evidence>
<name>A0A382WIS5_9ZZZZ</name>
<feature type="domain" description="Cation-transporting P-type ATPase N-terminal" evidence="1">
    <location>
        <begin position="3"/>
        <end position="68"/>
    </location>
</feature>
<dbReference type="EMBL" id="UINC01160178">
    <property type="protein sequence ID" value="SVD58682.1"/>
    <property type="molecule type" value="Genomic_DNA"/>
</dbReference>
<proteinExistence type="predicted"/>
<dbReference type="SUPFAM" id="SSF81665">
    <property type="entry name" value="Calcium ATPase, transmembrane domain M"/>
    <property type="match status" value="1"/>
</dbReference>
<gene>
    <name evidence="2" type="ORF">METZ01_LOCUS411536</name>
</gene>
<reference evidence="2" key="1">
    <citation type="submission" date="2018-05" db="EMBL/GenBank/DDBJ databases">
        <authorList>
            <person name="Lanie J.A."/>
            <person name="Ng W.-L."/>
            <person name="Kazmierczak K.M."/>
            <person name="Andrzejewski T.M."/>
            <person name="Davidsen T.M."/>
            <person name="Wayne K.J."/>
            <person name="Tettelin H."/>
            <person name="Glass J.I."/>
            <person name="Rusch D."/>
            <person name="Podicherti R."/>
            <person name="Tsui H.-C.T."/>
            <person name="Winkler M.E."/>
        </authorList>
    </citation>
    <scope>NUCLEOTIDE SEQUENCE</scope>
</reference>
<accession>A0A382WIS5</accession>
<organism evidence="2">
    <name type="scientific">marine metagenome</name>
    <dbReference type="NCBI Taxonomy" id="408172"/>
    <lineage>
        <taxon>unclassified sequences</taxon>
        <taxon>metagenomes</taxon>
        <taxon>ecological metagenomes</taxon>
    </lineage>
</organism>
<dbReference type="AlphaFoldDB" id="A0A382WIS5"/>
<feature type="non-terminal residue" evidence="2">
    <location>
        <position position="68"/>
    </location>
</feature>
<evidence type="ECO:0000259" key="1">
    <source>
        <dbReference type="SMART" id="SM00831"/>
    </source>
</evidence>
<sequence>MSDWYKQNIPYILRELVTDLERGLSKEEAKLRVEQYGENLIDRPKQLLLIRNFFAQFRNLTVFSLLVM</sequence>
<dbReference type="InterPro" id="IPR004014">
    <property type="entry name" value="ATPase_P-typ_cation-transptr_N"/>
</dbReference>